<feature type="transmembrane region" description="Helical" evidence="1">
    <location>
        <begin position="165"/>
        <end position="185"/>
    </location>
</feature>
<dbReference type="EMBL" id="FOLY01000003">
    <property type="protein sequence ID" value="SFC52626.1"/>
    <property type="molecule type" value="Genomic_DNA"/>
</dbReference>
<evidence type="ECO:0000256" key="1">
    <source>
        <dbReference type="SAM" id="Phobius"/>
    </source>
</evidence>
<gene>
    <name evidence="2" type="ORF">SAMN05421848_1799</name>
</gene>
<evidence type="ECO:0000313" key="3">
    <source>
        <dbReference type="Proteomes" id="UP000199046"/>
    </source>
</evidence>
<organism evidence="2 3">
    <name type="scientific">Kushneria avicenniae</name>
    <dbReference type="NCBI Taxonomy" id="402385"/>
    <lineage>
        <taxon>Bacteria</taxon>
        <taxon>Pseudomonadati</taxon>
        <taxon>Pseudomonadota</taxon>
        <taxon>Gammaproteobacteria</taxon>
        <taxon>Oceanospirillales</taxon>
        <taxon>Halomonadaceae</taxon>
        <taxon>Kushneria</taxon>
    </lineage>
</organism>
<feature type="transmembrane region" description="Helical" evidence="1">
    <location>
        <begin position="29"/>
        <end position="46"/>
    </location>
</feature>
<dbReference type="OrthoDB" id="581693at2"/>
<keyword evidence="1" id="KW-0812">Transmembrane</keyword>
<dbReference type="Proteomes" id="UP000199046">
    <property type="component" value="Unassembled WGS sequence"/>
</dbReference>
<dbReference type="STRING" id="402385.SAMN05421848_1799"/>
<evidence type="ECO:0000313" key="2">
    <source>
        <dbReference type="EMBL" id="SFC52626.1"/>
    </source>
</evidence>
<dbReference type="AlphaFoldDB" id="A0A1I1JVT0"/>
<feature type="transmembrane region" description="Helical" evidence="1">
    <location>
        <begin position="191"/>
        <end position="209"/>
    </location>
</feature>
<keyword evidence="3" id="KW-1185">Reference proteome</keyword>
<protein>
    <recommendedName>
        <fullName evidence="4">MFS transporter permease</fullName>
    </recommendedName>
</protein>
<keyword evidence="1" id="KW-1133">Transmembrane helix</keyword>
<feature type="transmembrane region" description="Helical" evidence="1">
    <location>
        <begin position="58"/>
        <end position="77"/>
    </location>
</feature>
<reference evidence="3" key="1">
    <citation type="submission" date="2016-10" db="EMBL/GenBank/DDBJ databases">
        <authorList>
            <person name="Varghese N."/>
            <person name="Submissions S."/>
        </authorList>
    </citation>
    <scope>NUCLEOTIDE SEQUENCE [LARGE SCALE GENOMIC DNA]</scope>
    <source>
        <strain evidence="3">DSM 23439</strain>
    </source>
</reference>
<proteinExistence type="predicted"/>
<feature type="transmembrane region" description="Helical" evidence="1">
    <location>
        <begin position="83"/>
        <end position="102"/>
    </location>
</feature>
<feature type="transmembrane region" description="Helical" evidence="1">
    <location>
        <begin position="109"/>
        <end position="129"/>
    </location>
</feature>
<evidence type="ECO:0008006" key="4">
    <source>
        <dbReference type="Google" id="ProtNLM"/>
    </source>
</evidence>
<accession>A0A1I1JVT0</accession>
<sequence length="216" mass="24222">MDYALNDFLMFTPEVYLRLFERTHLALEPWFWAVPVAWLVMALLLWRAPPRARRLVPVAMAAGWGLTAAIFMLQFYAPINWPVGPFAWLFALEALLLVLLALRVPPVGIGPVVLICWVAVLLALSLMTALEAGTWQALALPGVTPDMTAVTTAVLLMAWPRRWRWGLLMIPLLWCGFSVLVLWALKLWWPLIVPAAGVLIILIATFWPTSESPDNA</sequence>
<dbReference type="RefSeq" id="WP_090133068.1">
    <property type="nucleotide sequence ID" value="NZ_FOLY01000003.1"/>
</dbReference>
<name>A0A1I1JVT0_9GAMM</name>
<keyword evidence="1" id="KW-0472">Membrane</keyword>